<dbReference type="AlphaFoldDB" id="A0A9W9YPU8"/>
<evidence type="ECO:0000313" key="2">
    <source>
        <dbReference type="Proteomes" id="UP001163046"/>
    </source>
</evidence>
<evidence type="ECO:0000313" key="1">
    <source>
        <dbReference type="EMBL" id="KAJ7361952.1"/>
    </source>
</evidence>
<accession>A0A9W9YPU8</accession>
<sequence length="71" mass="8070">MLAAGRKNVRDLLDIMLMDYSESSSSESSYDNLDLLLLDAFGCFAEAQRLGPRLTLQDVGEMEMECKQMFR</sequence>
<proteinExistence type="predicted"/>
<gene>
    <name evidence="1" type="ORF">OS493_014600</name>
</gene>
<dbReference type="EMBL" id="MU827308">
    <property type="protein sequence ID" value="KAJ7361952.1"/>
    <property type="molecule type" value="Genomic_DNA"/>
</dbReference>
<dbReference type="Proteomes" id="UP001163046">
    <property type="component" value="Unassembled WGS sequence"/>
</dbReference>
<protein>
    <submittedName>
        <fullName evidence="1">Uncharacterized protein</fullName>
    </submittedName>
</protein>
<keyword evidence="2" id="KW-1185">Reference proteome</keyword>
<comment type="caution">
    <text evidence="1">The sequence shown here is derived from an EMBL/GenBank/DDBJ whole genome shotgun (WGS) entry which is preliminary data.</text>
</comment>
<organism evidence="1 2">
    <name type="scientific">Desmophyllum pertusum</name>
    <dbReference type="NCBI Taxonomy" id="174260"/>
    <lineage>
        <taxon>Eukaryota</taxon>
        <taxon>Metazoa</taxon>
        <taxon>Cnidaria</taxon>
        <taxon>Anthozoa</taxon>
        <taxon>Hexacorallia</taxon>
        <taxon>Scleractinia</taxon>
        <taxon>Caryophylliina</taxon>
        <taxon>Caryophylliidae</taxon>
        <taxon>Desmophyllum</taxon>
    </lineage>
</organism>
<name>A0A9W9YPU8_9CNID</name>
<reference evidence="1" key="1">
    <citation type="submission" date="2023-01" db="EMBL/GenBank/DDBJ databases">
        <title>Genome assembly of the deep-sea coral Lophelia pertusa.</title>
        <authorList>
            <person name="Herrera S."/>
            <person name="Cordes E."/>
        </authorList>
    </citation>
    <scope>NUCLEOTIDE SEQUENCE</scope>
    <source>
        <strain evidence="1">USNM1676648</strain>
        <tissue evidence="1">Polyp</tissue>
    </source>
</reference>